<organism evidence="2 3">
    <name type="scientific">Amblyomma americanum</name>
    <name type="common">Lone star tick</name>
    <dbReference type="NCBI Taxonomy" id="6943"/>
    <lineage>
        <taxon>Eukaryota</taxon>
        <taxon>Metazoa</taxon>
        <taxon>Ecdysozoa</taxon>
        <taxon>Arthropoda</taxon>
        <taxon>Chelicerata</taxon>
        <taxon>Arachnida</taxon>
        <taxon>Acari</taxon>
        <taxon>Parasitiformes</taxon>
        <taxon>Ixodida</taxon>
        <taxon>Ixodoidea</taxon>
        <taxon>Ixodidae</taxon>
        <taxon>Amblyomminae</taxon>
        <taxon>Amblyomma</taxon>
    </lineage>
</organism>
<comment type="caution">
    <text evidence="2">The sequence shown here is derived from an EMBL/GenBank/DDBJ whole genome shotgun (WGS) entry which is preliminary data.</text>
</comment>
<sequence length="70" mass="7518">MYSSIDGNRPFWTRTLPLKHGPVPDTTAQSGGALRSSNRDGPKSLWPRSGGDSIGLDRHSSSLNQGLLGR</sequence>
<name>A0AAQ4F2F7_AMBAM</name>
<feature type="compositionally biased region" description="Polar residues" evidence="1">
    <location>
        <begin position="61"/>
        <end position="70"/>
    </location>
</feature>
<evidence type="ECO:0000313" key="2">
    <source>
        <dbReference type="EMBL" id="KAK8781330.1"/>
    </source>
</evidence>
<evidence type="ECO:0000313" key="3">
    <source>
        <dbReference type="Proteomes" id="UP001321473"/>
    </source>
</evidence>
<keyword evidence="3" id="KW-1185">Reference proteome</keyword>
<feature type="region of interest" description="Disordered" evidence="1">
    <location>
        <begin position="1"/>
        <end position="70"/>
    </location>
</feature>
<dbReference type="Proteomes" id="UP001321473">
    <property type="component" value="Unassembled WGS sequence"/>
</dbReference>
<proteinExistence type="predicted"/>
<gene>
    <name evidence="2" type="ORF">V5799_017329</name>
</gene>
<reference evidence="2 3" key="1">
    <citation type="journal article" date="2023" name="Arcadia Sci">
        <title>De novo assembly of a long-read Amblyomma americanum tick genome.</title>
        <authorList>
            <person name="Chou S."/>
            <person name="Poskanzer K.E."/>
            <person name="Rollins M."/>
            <person name="Thuy-Boun P.S."/>
        </authorList>
    </citation>
    <scope>NUCLEOTIDE SEQUENCE [LARGE SCALE GENOMIC DNA]</scope>
    <source>
        <strain evidence="2">F_SG_1</strain>
        <tissue evidence="2">Salivary glands</tissue>
    </source>
</reference>
<accession>A0AAQ4F2F7</accession>
<dbReference type="EMBL" id="JARKHS020007779">
    <property type="protein sequence ID" value="KAK8781330.1"/>
    <property type="molecule type" value="Genomic_DNA"/>
</dbReference>
<dbReference type="AlphaFoldDB" id="A0AAQ4F2F7"/>
<protein>
    <submittedName>
        <fullName evidence="2">Uncharacterized protein</fullName>
    </submittedName>
</protein>
<evidence type="ECO:0000256" key="1">
    <source>
        <dbReference type="SAM" id="MobiDB-lite"/>
    </source>
</evidence>